<keyword evidence="1" id="KW-0472">Membrane</keyword>
<evidence type="ECO:0000313" key="5">
    <source>
        <dbReference type="Proteomes" id="UP000192477"/>
    </source>
</evidence>
<proteinExistence type="predicted"/>
<dbReference type="InterPro" id="IPR010317">
    <property type="entry name" value="WxLIP_PGBD"/>
</dbReference>
<dbReference type="AlphaFoldDB" id="A0A1V8YKT4"/>
<protein>
    <submittedName>
        <fullName evidence="4">Uncharacterized protein</fullName>
    </submittedName>
</protein>
<evidence type="ECO:0000256" key="1">
    <source>
        <dbReference type="SAM" id="Phobius"/>
    </source>
</evidence>
<evidence type="ECO:0000259" key="3">
    <source>
        <dbReference type="Pfam" id="PF11797"/>
    </source>
</evidence>
<evidence type="ECO:0000313" key="4">
    <source>
        <dbReference type="EMBL" id="OQO68732.1"/>
    </source>
</evidence>
<dbReference type="EMBL" id="MJEA01000014">
    <property type="protein sequence ID" value="OQO68732.1"/>
    <property type="molecule type" value="Genomic_DNA"/>
</dbReference>
<feature type="domain" description="WxL Interacting Protein host binding" evidence="3">
    <location>
        <begin position="164"/>
        <end position="301"/>
    </location>
</feature>
<name>A0A1V8YKT4_9ENTE</name>
<dbReference type="OrthoDB" id="2148359at2"/>
<dbReference type="Pfam" id="PF06030">
    <property type="entry name" value="WxLIP_PGBD"/>
    <property type="match status" value="1"/>
</dbReference>
<keyword evidence="1" id="KW-1133">Transmembrane helix</keyword>
<feature type="transmembrane region" description="Helical" evidence="1">
    <location>
        <begin position="313"/>
        <end position="334"/>
    </location>
</feature>
<comment type="caution">
    <text evidence="4">The sequence shown here is derived from an EMBL/GenBank/DDBJ whole genome shotgun (WGS) entry which is preliminary data.</text>
</comment>
<sequence length="345" mass="38865">MKINKKILLALIFFSSFFFLCINVGHLSVEAETTAFTVLPSFPENQVSDATYFDLLVKEETKETLTMIVQNTSDQTLEIEGSALNSYTTSTGIIAYQKTETAEKNQGYSFTRFIEPKQQKIKLKPNEAKEVSFTLDLKKQKITGEILGVFSFDIVSDDTKESNKDTMIQARYVTQVGIRLRNGLTELPSPNLSLEKTEPIVKNDNAVIQSTIKNDQPTAFGGVKVQTTIYAKKNNKIVGEKKIENYQIAPNSTIPLITELETKKLDPGDYTTHIEVSSSKGQWSFDDSFTVSKEEAKSINQKTVYAQDDNKNLLVFLLVSFILVLLVIILWLTWKSHQSKKSQSE</sequence>
<reference evidence="4 5" key="1">
    <citation type="journal article" date="2017" name="BMC Microbiol.">
        <title>Comparative genomics of Enterococcus spp. isolated from bovine feces.</title>
        <authorList>
            <person name="Beukers A.G."/>
            <person name="Zaheer R."/>
            <person name="Goji N."/>
            <person name="Amoako K.K."/>
            <person name="Chaves A.V."/>
            <person name="Ward M.P."/>
            <person name="McAllister T.A."/>
        </authorList>
    </citation>
    <scope>NUCLEOTIDE SEQUENCE [LARGE SCALE GENOMIC DNA]</scope>
    <source>
        <strain evidence="4 5">F1129D 143</strain>
    </source>
</reference>
<gene>
    <name evidence="4" type="ORF">BH747_11225</name>
</gene>
<keyword evidence="1" id="KW-0812">Transmembrane</keyword>
<dbReference type="Proteomes" id="UP000192477">
    <property type="component" value="Unassembled WGS sequence"/>
</dbReference>
<dbReference type="STRING" id="112904.BH747_11225"/>
<evidence type="ECO:0000259" key="2">
    <source>
        <dbReference type="Pfam" id="PF06030"/>
    </source>
</evidence>
<dbReference type="InterPro" id="IPR021759">
    <property type="entry name" value="WxLIP_HBD"/>
</dbReference>
<dbReference type="Pfam" id="PF11797">
    <property type="entry name" value="WxLIP_HBD"/>
    <property type="match status" value="1"/>
</dbReference>
<feature type="domain" description="WxL Interacting Protein peptidoglycan binding" evidence="2">
    <location>
        <begin position="36"/>
        <end position="152"/>
    </location>
</feature>
<accession>A0A1V8YKT4</accession>
<organism evidence="4 5">
    <name type="scientific">Enterococcus villorum</name>
    <dbReference type="NCBI Taxonomy" id="112904"/>
    <lineage>
        <taxon>Bacteria</taxon>
        <taxon>Bacillati</taxon>
        <taxon>Bacillota</taxon>
        <taxon>Bacilli</taxon>
        <taxon>Lactobacillales</taxon>
        <taxon>Enterococcaceae</taxon>
        <taxon>Enterococcus</taxon>
    </lineage>
</organism>
<dbReference type="RefSeq" id="WP_081184582.1">
    <property type="nucleotide sequence ID" value="NZ_MJEA01000014.1"/>
</dbReference>